<accession>A0A7U7GC05</accession>
<gene>
    <name evidence="6" type="ORF">BN874_2550002</name>
</gene>
<dbReference type="Gene3D" id="1.20.120.160">
    <property type="entry name" value="HPT domain"/>
    <property type="match status" value="1"/>
</dbReference>
<dbReference type="EMBL" id="CBTK010000174">
    <property type="protein sequence ID" value="CDH45550.1"/>
    <property type="molecule type" value="Genomic_DNA"/>
</dbReference>
<dbReference type="GO" id="GO:0000160">
    <property type="term" value="P:phosphorelay signal transduction system"/>
    <property type="evidence" value="ECO:0007669"/>
    <property type="project" value="UniProtKB-KW"/>
</dbReference>
<comment type="caution">
    <text evidence="6">The sequence shown here is derived from an EMBL/GenBank/DDBJ whole genome shotgun (WGS) entry which is preliminary data.</text>
</comment>
<evidence type="ECO:0000313" key="7">
    <source>
        <dbReference type="Proteomes" id="UP000019184"/>
    </source>
</evidence>
<comment type="caution">
    <text evidence="3">Lacks conserved residue(s) required for the propagation of feature annotation.</text>
</comment>
<dbReference type="InterPro" id="IPR011006">
    <property type="entry name" value="CheY-like_superfamily"/>
</dbReference>
<dbReference type="InterPro" id="IPR036641">
    <property type="entry name" value="HPT_dom_sf"/>
</dbReference>
<dbReference type="Pfam" id="PF01627">
    <property type="entry name" value="Hpt"/>
    <property type="match status" value="1"/>
</dbReference>
<dbReference type="Gene3D" id="3.40.50.2300">
    <property type="match status" value="1"/>
</dbReference>
<organism evidence="6 7">
    <name type="scientific">Candidatus Contendobacter odensis Run_B_J11</name>
    <dbReference type="NCBI Taxonomy" id="1400861"/>
    <lineage>
        <taxon>Bacteria</taxon>
        <taxon>Pseudomonadati</taxon>
        <taxon>Pseudomonadota</taxon>
        <taxon>Gammaproteobacteria</taxon>
        <taxon>Candidatus Competibacteraceae</taxon>
        <taxon>Candidatus Contendibacter</taxon>
    </lineage>
</organism>
<reference evidence="6 7" key="1">
    <citation type="journal article" date="2014" name="ISME J.">
        <title>Candidatus Competibacter-lineage genomes retrieved from metagenomes reveal functional metabolic diversity.</title>
        <authorList>
            <person name="McIlroy S.J."/>
            <person name="Albertsen M."/>
            <person name="Andresen E.K."/>
            <person name="Saunders A.M."/>
            <person name="Kristiansen R."/>
            <person name="Stokholm-Bjerregaard M."/>
            <person name="Nielsen K.L."/>
            <person name="Nielsen P.H."/>
        </authorList>
    </citation>
    <scope>NUCLEOTIDE SEQUENCE [LARGE SCALE GENOMIC DNA]</scope>
    <source>
        <strain evidence="6 7">Run_B_J11</strain>
    </source>
</reference>
<dbReference type="CDD" id="cd00088">
    <property type="entry name" value="HPT"/>
    <property type="match status" value="1"/>
</dbReference>
<feature type="modified residue" description="Phosphohistidine" evidence="2">
    <location>
        <position position="151"/>
    </location>
</feature>
<protein>
    <recommendedName>
        <fullName evidence="8">HPt domain-containing protein</fullName>
    </recommendedName>
</protein>
<keyword evidence="7" id="KW-1185">Reference proteome</keyword>
<keyword evidence="1" id="KW-0902">Two-component regulatory system</keyword>
<evidence type="ECO:0000313" key="6">
    <source>
        <dbReference type="EMBL" id="CDH45550.1"/>
    </source>
</evidence>
<dbReference type="PROSITE" id="PS50894">
    <property type="entry name" value="HPT"/>
    <property type="match status" value="1"/>
</dbReference>
<feature type="domain" description="Response regulatory" evidence="4">
    <location>
        <begin position="1"/>
        <end position="61"/>
    </location>
</feature>
<evidence type="ECO:0008006" key="8">
    <source>
        <dbReference type="Google" id="ProtNLM"/>
    </source>
</evidence>
<dbReference type="Proteomes" id="UP000019184">
    <property type="component" value="Unassembled WGS sequence"/>
</dbReference>
<dbReference type="SUPFAM" id="SSF47226">
    <property type="entry name" value="Histidine-containing phosphotransfer domain, HPT domain"/>
    <property type="match status" value="1"/>
</dbReference>
<dbReference type="AlphaFoldDB" id="A0A7U7GC05"/>
<dbReference type="InterPro" id="IPR001789">
    <property type="entry name" value="Sig_transdc_resp-reg_receiver"/>
</dbReference>
<dbReference type="SUPFAM" id="SSF52172">
    <property type="entry name" value="CheY-like"/>
    <property type="match status" value="1"/>
</dbReference>
<sequence length="211" mass="23395">MFFLKFFVALNSHLNRPIPSILLTADVTPEAEAKARIVGIDRFLTKPITADGLLDAVEMAVGHPDFESECLPNESATSRLGQTGNTAPTSESVARVRSVLRPDMLTRISQISSTAVPIVINTFIRDVESGMDRIRKTIASEDWEGIKEAVHRLKGATTLIGADRLTDLYETMHCSADRRDRVALQACFESVQAAQTQVIESMKEHFSRRHD</sequence>
<evidence type="ECO:0000256" key="3">
    <source>
        <dbReference type="PROSITE-ProRule" id="PRU00169"/>
    </source>
</evidence>
<proteinExistence type="predicted"/>
<dbReference type="PROSITE" id="PS50110">
    <property type="entry name" value="RESPONSE_REGULATORY"/>
    <property type="match status" value="1"/>
</dbReference>
<keyword evidence="2" id="KW-0597">Phosphoprotein</keyword>
<evidence type="ECO:0000256" key="2">
    <source>
        <dbReference type="PROSITE-ProRule" id="PRU00110"/>
    </source>
</evidence>
<evidence type="ECO:0000256" key="1">
    <source>
        <dbReference type="ARBA" id="ARBA00023012"/>
    </source>
</evidence>
<evidence type="ECO:0000259" key="4">
    <source>
        <dbReference type="PROSITE" id="PS50110"/>
    </source>
</evidence>
<feature type="domain" description="HPt" evidence="5">
    <location>
        <begin position="112"/>
        <end position="211"/>
    </location>
</feature>
<name>A0A7U7GC05_9GAMM</name>
<evidence type="ECO:0000259" key="5">
    <source>
        <dbReference type="PROSITE" id="PS50894"/>
    </source>
</evidence>
<dbReference type="GO" id="GO:0004672">
    <property type="term" value="F:protein kinase activity"/>
    <property type="evidence" value="ECO:0007669"/>
    <property type="project" value="UniProtKB-ARBA"/>
</dbReference>
<dbReference type="InterPro" id="IPR008207">
    <property type="entry name" value="Sig_transdc_His_kin_Hpt_dom"/>
</dbReference>